<accession>A0A6C0JK07</accession>
<sequence>MNLDLDINNYKITDLEKFLRLPPSYTDSIVIEKEQRKRSQILKSDEIPQENKDEIVAFLNKAKNLLIKNKKEEPIIKREVIPIVHTKQEEFIPSNLNPIEKKTITKSLCIDSLFRENYDKTKSTDYIYKLPVYISNVVSLQLTSFEFPNMINSFSTENGSNEFEIGLYNVNNGDYDVNENPIFSDISHTIVIPDGNYMSDTFQTMLNNLFQNLDSIGLNFLKVEINQQTNTIIRINNSTIDTTAGFFPYDPNDSFYSPEFYFKLNFAIKNKPLYKTAGWMMGFRNETYTITKNNIYNDLISLVPTTIYEGYLISESSYGSTIDNYIFVEIDDYNNNYSTNNVISTNTNSYIGKNVLARIVITSGSYTTITDNASDGIFKKREYFGPIKLEKFRIRLLNRFGDVIQIKNNDFSFVLEIKQIY</sequence>
<reference evidence="1" key="1">
    <citation type="journal article" date="2020" name="Nature">
        <title>Giant virus diversity and host interactions through global metagenomics.</title>
        <authorList>
            <person name="Schulz F."/>
            <person name="Roux S."/>
            <person name="Paez-Espino D."/>
            <person name="Jungbluth S."/>
            <person name="Walsh D.A."/>
            <person name="Denef V.J."/>
            <person name="McMahon K.D."/>
            <person name="Konstantinidis K.T."/>
            <person name="Eloe-Fadrosh E.A."/>
            <person name="Kyrpides N.C."/>
            <person name="Woyke T."/>
        </authorList>
    </citation>
    <scope>NUCLEOTIDE SEQUENCE</scope>
    <source>
        <strain evidence="1">GVMAG-M-3300027736-24</strain>
    </source>
</reference>
<organism evidence="1">
    <name type="scientific">viral metagenome</name>
    <dbReference type="NCBI Taxonomy" id="1070528"/>
    <lineage>
        <taxon>unclassified sequences</taxon>
        <taxon>metagenomes</taxon>
        <taxon>organismal metagenomes</taxon>
    </lineage>
</organism>
<name>A0A6C0JK07_9ZZZZ</name>
<proteinExistence type="predicted"/>
<dbReference type="AlphaFoldDB" id="A0A6C0JK07"/>
<dbReference type="EMBL" id="MN740426">
    <property type="protein sequence ID" value="QHU05919.1"/>
    <property type="molecule type" value="Genomic_DNA"/>
</dbReference>
<protein>
    <submittedName>
        <fullName evidence="1">Uncharacterized protein</fullName>
    </submittedName>
</protein>
<evidence type="ECO:0000313" key="1">
    <source>
        <dbReference type="EMBL" id="QHU05919.1"/>
    </source>
</evidence>